<feature type="domain" description="ERAP1-like C-terminal" evidence="21">
    <location>
        <begin position="592"/>
        <end position="881"/>
    </location>
</feature>
<evidence type="ECO:0000256" key="18">
    <source>
        <dbReference type="RuleBase" id="RU364040"/>
    </source>
</evidence>
<gene>
    <name evidence="23" type="ORF">DMN91_011655</name>
</gene>
<keyword evidence="9 18" id="KW-0378">Hydrolase</keyword>
<evidence type="ECO:0000256" key="7">
    <source>
        <dbReference type="ARBA" id="ARBA00022723"/>
    </source>
</evidence>
<dbReference type="PRINTS" id="PR00756">
    <property type="entry name" value="ALADIPTASE"/>
</dbReference>
<evidence type="ECO:0000256" key="2">
    <source>
        <dbReference type="ARBA" id="ARBA00010136"/>
    </source>
</evidence>
<sequence length="929" mass="108260">MTIIKGLLIALLLVAGHSVPLQDDVKVADNEVEESRVEESEKYRLPKQVEPMHYDVKLIPHIVEDNFTTNGEMSIDVKVREPTNTIALHTVDITVDEPWTNLMRKSEEENADPVQTYVPKQHHYDSETQILTIRFEELLDLGTYTLHLKFAGILADDDRGFYRTFYTDDDGNKVWLAMTHFQPVRARQAFPCWDEPAIKATFKFSIKHYPNYTSLSNMPSMRTNVDESDGKVWTHFETTPLMSTNILGFVIADYDHVSNLDDTIRIWAPKKLLQYAPSRLEIAETAMREFEKYTNSSVHVPKMDHVTSPHYTSRATENWGMIVYKDAVLLSDERKGPIYSRLNNLLTLTHELAHQWFGNLVSPAWWQYLWLSEGTSTYLKYLIADKLIKDWRIMDCFVVDNVHYLFNLDSYPSRYQPRPINVNVTSHLDIHYAQSYSNTYMKSAIILHMIANVLTQDVFRNGLIRYLEAHEYGSVTPDDLWKALQDAVDESDVPHDDFKVKEVMDTWFEQAGYPIVTIERDYATGKIKATQKKFQYDPLELNITNAESDEAWWIPINFATQSNLDFSSTLPTHWLKPQDENLTIEGVDVNDWIIVNKQLTGFYLVNYDITNWKRIAAFLNSDDYDKIAPLNRAQIINDAFYMFKSKQLDIITYMEIVNYLWREEDPVVWKPVFTFFDNFDNLQRMSPIFNRYIIGLMDRLREHIGLDDHPDDNPLTEYVRAQFFNYACMYGDPICRAAATTKLLAYLQDPAANRLLYDSRYSIICFGLMTVNESVWNQVQPVLNKSDNNFMGCSTNLDILQKQLTFNVSSWFSAFNMFSRMLKDPSNVDKAIDLFINNFANISRLEPNPDVMEYHMTIIQFIDKCNNEDQLQKMEAFAKQHGLRINNDLTKRRDRIPKIKNTLSEIRNAFEKKQFSVAMHFADNTLSTD</sequence>
<evidence type="ECO:0000256" key="17">
    <source>
        <dbReference type="PIRSR" id="PIRSR634016-4"/>
    </source>
</evidence>
<dbReference type="AlphaFoldDB" id="A0A3L8D6L8"/>
<evidence type="ECO:0000259" key="22">
    <source>
        <dbReference type="Pfam" id="PF17900"/>
    </source>
</evidence>
<organism evidence="23">
    <name type="scientific">Ooceraea biroi</name>
    <name type="common">Clonal raider ant</name>
    <name type="synonym">Cerapachys biroi</name>
    <dbReference type="NCBI Taxonomy" id="2015173"/>
    <lineage>
        <taxon>Eukaryota</taxon>
        <taxon>Metazoa</taxon>
        <taxon>Ecdysozoa</taxon>
        <taxon>Arthropoda</taxon>
        <taxon>Hexapoda</taxon>
        <taxon>Insecta</taxon>
        <taxon>Pterygota</taxon>
        <taxon>Neoptera</taxon>
        <taxon>Endopterygota</taxon>
        <taxon>Hymenoptera</taxon>
        <taxon>Apocrita</taxon>
        <taxon>Aculeata</taxon>
        <taxon>Formicoidea</taxon>
        <taxon>Formicidae</taxon>
        <taxon>Dorylinae</taxon>
        <taxon>Ooceraea</taxon>
    </lineage>
</organism>
<feature type="active site" description="Proton acceptor" evidence="15">
    <location>
        <position position="351"/>
    </location>
</feature>
<protein>
    <recommendedName>
        <fullName evidence="18">Aminopeptidase</fullName>
        <ecNumber evidence="18">3.4.11.-</ecNumber>
    </recommendedName>
</protein>
<comment type="cofactor">
    <cofactor evidence="16 18">
        <name>Zn(2+)</name>
        <dbReference type="ChEBI" id="CHEBI:29105"/>
    </cofactor>
    <text evidence="16 18">Binds 1 zinc ion per subunit.</text>
</comment>
<feature type="binding site" evidence="16">
    <location>
        <position position="373"/>
    </location>
    <ligand>
        <name>Zn(2+)</name>
        <dbReference type="ChEBI" id="CHEBI:29105"/>
        <note>catalytic</note>
    </ligand>
</feature>
<dbReference type="GO" id="GO:0005886">
    <property type="term" value="C:plasma membrane"/>
    <property type="evidence" value="ECO:0007669"/>
    <property type="project" value="UniProtKB-SubCell"/>
</dbReference>
<evidence type="ECO:0000313" key="23">
    <source>
        <dbReference type="EMBL" id="RLU15899.1"/>
    </source>
</evidence>
<dbReference type="InterPro" id="IPR042097">
    <property type="entry name" value="Aminopeptidase_N-like_N_sf"/>
</dbReference>
<dbReference type="GO" id="GO:0070006">
    <property type="term" value="F:metalloaminopeptidase activity"/>
    <property type="evidence" value="ECO:0007669"/>
    <property type="project" value="TreeGrafter"/>
</dbReference>
<dbReference type="Gene3D" id="1.25.50.20">
    <property type="match status" value="1"/>
</dbReference>
<dbReference type="OrthoDB" id="7629650at2759"/>
<dbReference type="Pfam" id="PF01433">
    <property type="entry name" value="Peptidase_M1"/>
    <property type="match status" value="1"/>
</dbReference>
<keyword evidence="6 18" id="KW-0645">Protease</keyword>
<keyword evidence="3 18" id="KW-0031">Aminopeptidase</keyword>
<dbReference type="FunFam" id="2.60.40.1730:FF:000013">
    <property type="entry name" value="Aminopeptidase"/>
    <property type="match status" value="1"/>
</dbReference>
<dbReference type="PANTHER" id="PTHR11533:SF290">
    <property type="entry name" value="AMINOPEPTIDASE"/>
    <property type="match status" value="1"/>
</dbReference>
<dbReference type="InterPro" id="IPR024571">
    <property type="entry name" value="ERAP1-like_C_dom"/>
</dbReference>
<name>A0A3L8D6L8_OOCBI</name>
<keyword evidence="12" id="KW-0472">Membrane</keyword>
<feature type="chain" id="PRO_5018272235" description="Aminopeptidase" evidence="19">
    <location>
        <begin position="19"/>
        <end position="929"/>
    </location>
</feature>
<evidence type="ECO:0000256" key="3">
    <source>
        <dbReference type="ARBA" id="ARBA00022438"/>
    </source>
</evidence>
<dbReference type="PANTHER" id="PTHR11533">
    <property type="entry name" value="PROTEASE M1 ZINC METALLOPROTEASE"/>
    <property type="match status" value="1"/>
</dbReference>
<feature type="site" description="Transition state stabilizer" evidence="17">
    <location>
        <position position="440"/>
    </location>
</feature>
<evidence type="ECO:0000256" key="5">
    <source>
        <dbReference type="ARBA" id="ARBA00022622"/>
    </source>
</evidence>
<keyword evidence="14" id="KW-0449">Lipoprotein</keyword>
<evidence type="ECO:0000256" key="13">
    <source>
        <dbReference type="ARBA" id="ARBA00023180"/>
    </source>
</evidence>
<dbReference type="InterPro" id="IPR014782">
    <property type="entry name" value="Peptidase_M1_dom"/>
</dbReference>
<dbReference type="Gene3D" id="1.10.390.10">
    <property type="entry name" value="Neutral Protease Domain 2"/>
    <property type="match status" value="1"/>
</dbReference>
<evidence type="ECO:0000256" key="6">
    <source>
        <dbReference type="ARBA" id="ARBA00022670"/>
    </source>
</evidence>
<dbReference type="SUPFAM" id="SSF55486">
    <property type="entry name" value="Metalloproteases ('zincins'), catalytic domain"/>
    <property type="match status" value="1"/>
</dbReference>
<evidence type="ECO:0000256" key="9">
    <source>
        <dbReference type="ARBA" id="ARBA00022801"/>
    </source>
</evidence>
<evidence type="ECO:0000256" key="11">
    <source>
        <dbReference type="ARBA" id="ARBA00023049"/>
    </source>
</evidence>
<dbReference type="SUPFAM" id="SSF63737">
    <property type="entry name" value="Leukotriene A4 hydrolase N-terminal domain"/>
    <property type="match status" value="1"/>
</dbReference>
<evidence type="ECO:0000256" key="12">
    <source>
        <dbReference type="ARBA" id="ARBA00023136"/>
    </source>
</evidence>
<dbReference type="GO" id="GO:0098552">
    <property type="term" value="C:side of membrane"/>
    <property type="evidence" value="ECO:0007669"/>
    <property type="project" value="UniProtKB-KW"/>
</dbReference>
<dbReference type="Gene3D" id="2.60.40.1730">
    <property type="entry name" value="tricorn interacting facor f3 domain"/>
    <property type="match status" value="1"/>
</dbReference>
<dbReference type="Proteomes" id="UP000279307">
    <property type="component" value="Chromosome 12"/>
</dbReference>
<keyword evidence="10 16" id="KW-0862">Zinc</keyword>
<evidence type="ECO:0000259" key="20">
    <source>
        <dbReference type="Pfam" id="PF01433"/>
    </source>
</evidence>
<dbReference type="Gene3D" id="2.60.40.1910">
    <property type="match status" value="1"/>
</dbReference>
<dbReference type="FunFam" id="1.10.390.10:FF:000013">
    <property type="entry name" value="Aminopeptidase N"/>
    <property type="match status" value="1"/>
</dbReference>
<keyword evidence="4" id="KW-1003">Cell membrane</keyword>
<keyword evidence="8 19" id="KW-0732">Signal</keyword>
<dbReference type="CDD" id="cd09601">
    <property type="entry name" value="M1_APN-Q_like"/>
    <property type="match status" value="1"/>
</dbReference>
<dbReference type="InterPro" id="IPR045357">
    <property type="entry name" value="Aminopeptidase_N-like_N"/>
</dbReference>
<dbReference type="GO" id="GO:0006508">
    <property type="term" value="P:proteolysis"/>
    <property type="evidence" value="ECO:0007669"/>
    <property type="project" value="UniProtKB-KW"/>
</dbReference>
<dbReference type="Pfam" id="PF17900">
    <property type="entry name" value="Peptidase_M1_N"/>
    <property type="match status" value="1"/>
</dbReference>
<dbReference type="EMBL" id="QOIP01000012">
    <property type="protein sequence ID" value="RLU15899.1"/>
    <property type="molecule type" value="Genomic_DNA"/>
</dbReference>
<comment type="caution">
    <text evidence="23">The sequence shown here is derived from an EMBL/GenBank/DDBJ whole genome shotgun (WGS) entry which is preliminary data.</text>
</comment>
<dbReference type="GO" id="GO:0042277">
    <property type="term" value="F:peptide binding"/>
    <property type="evidence" value="ECO:0007669"/>
    <property type="project" value="TreeGrafter"/>
</dbReference>
<evidence type="ECO:0000256" key="10">
    <source>
        <dbReference type="ARBA" id="ARBA00022833"/>
    </source>
</evidence>
<evidence type="ECO:0000256" key="8">
    <source>
        <dbReference type="ARBA" id="ARBA00022729"/>
    </source>
</evidence>
<evidence type="ECO:0000256" key="4">
    <source>
        <dbReference type="ARBA" id="ARBA00022475"/>
    </source>
</evidence>
<dbReference type="EC" id="3.4.11.-" evidence="18"/>
<keyword evidence="7 16" id="KW-0479">Metal-binding</keyword>
<feature type="domain" description="Aminopeptidase N-like N-terminal" evidence="22">
    <location>
        <begin position="51"/>
        <end position="244"/>
    </location>
</feature>
<reference evidence="23" key="1">
    <citation type="journal article" date="2018" name="Genome Res.">
        <title>The genomic architecture and molecular evolution of ant odorant receptors.</title>
        <authorList>
            <person name="McKenzie S.K."/>
            <person name="Kronauer D.J.C."/>
        </authorList>
    </citation>
    <scope>NUCLEOTIDE SEQUENCE [LARGE SCALE GENOMIC DNA]</scope>
    <source>
        <strain evidence="23">Clonal line C1</strain>
    </source>
</reference>
<evidence type="ECO:0000256" key="14">
    <source>
        <dbReference type="ARBA" id="ARBA00023288"/>
    </source>
</evidence>
<keyword evidence="11 18" id="KW-0482">Metalloprotease</keyword>
<feature type="binding site" evidence="16">
    <location>
        <position position="350"/>
    </location>
    <ligand>
        <name>Zn(2+)</name>
        <dbReference type="ChEBI" id="CHEBI:29105"/>
        <note>catalytic</note>
    </ligand>
</feature>
<dbReference type="InterPro" id="IPR050344">
    <property type="entry name" value="Peptidase_M1_aminopeptidases"/>
</dbReference>
<dbReference type="Pfam" id="PF11838">
    <property type="entry name" value="ERAP1_C"/>
    <property type="match status" value="1"/>
</dbReference>
<feature type="domain" description="Peptidase M1 membrane alanine aminopeptidase" evidence="20">
    <location>
        <begin position="280"/>
        <end position="507"/>
    </location>
</feature>
<dbReference type="InterPro" id="IPR001930">
    <property type="entry name" value="Peptidase_M1"/>
</dbReference>
<dbReference type="GO" id="GO:0005737">
    <property type="term" value="C:cytoplasm"/>
    <property type="evidence" value="ECO:0007669"/>
    <property type="project" value="TreeGrafter"/>
</dbReference>
<feature type="binding site" evidence="16">
    <location>
        <position position="354"/>
    </location>
    <ligand>
        <name>Zn(2+)</name>
        <dbReference type="ChEBI" id="CHEBI:29105"/>
        <note>catalytic</note>
    </ligand>
</feature>
<dbReference type="GO" id="GO:0008270">
    <property type="term" value="F:zinc ion binding"/>
    <property type="evidence" value="ECO:0007669"/>
    <property type="project" value="UniProtKB-UniRule"/>
</dbReference>
<dbReference type="GO" id="GO:0005615">
    <property type="term" value="C:extracellular space"/>
    <property type="evidence" value="ECO:0007669"/>
    <property type="project" value="TreeGrafter"/>
</dbReference>
<dbReference type="InterPro" id="IPR034016">
    <property type="entry name" value="M1_APN-typ"/>
</dbReference>
<comment type="similarity">
    <text evidence="2 18">Belongs to the peptidase M1 family.</text>
</comment>
<evidence type="ECO:0000259" key="21">
    <source>
        <dbReference type="Pfam" id="PF11838"/>
    </source>
</evidence>
<evidence type="ECO:0000256" key="15">
    <source>
        <dbReference type="PIRSR" id="PIRSR634016-1"/>
    </source>
</evidence>
<dbReference type="InterPro" id="IPR027268">
    <property type="entry name" value="Peptidase_M4/M1_CTD_sf"/>
</dbReference>
<proteinExistence type="inferred from homology"/>
<dbReference type="GO" id="GO:0043171">
    <property type="term" value="P:peptide catabolic process"/>
    <property type="evidence" value="ECO:0007669"/>
    <property type="project" value="TreeGrafter"/>
</dbReference>
<comment type="subcellular location">
    <subcellularLocation>
        <location evidence="1">Cell membrane</location>
        <topology evidence="1">Lipid-anchor</topology>
        <topology evidence="1">GPI-anchor</topology>
    </subcellularLocation>
</comment>
<accession>A0A3L8D6L8</accession>
<dbReference type="FunFam" id="2.60.40.1910:FF:000008">
    <property type="entry name" value="Aminopeptidase"/>
    <property type="match status" value="1"/>
</dbReference>
<evidence type="ECO:0000256" key="1">
    <source>
        <dbReference type="ARBA" id="ARBA00004609"/>
    </source>
</evidence>
<evidence type="ECO:0000256" key="19">
    <source>
        <dbReference type="SAM" id="SignalP"/>
    </source>
</evidence>
<keyword evidence="5" id="KW-0336">GPI-anchor</keyword>
<keyword evidence="13" id="KW-0325">Glycoprotein</keyword>
<feature type="signal peptide" evidence="19">
    <location>
        <begin position="1"/>
        <end position="18"/>
    </location>
</feature>
<evidence type="ECO:0000256" key="16">
    <source>
        <dbReference type="PIRSR" id="PIRSR634016-3"/>
    </source>
</evidence>
<reference evidence="23" key="2">
    <citation type="submission" date="2018-07" db="EMBL/GenBank/DDBJ databases">
        <authorList>
            <person name="Mckenzie S.K."/>
            <person name="Kronauer D.J.C."/>
        </authorList>
    </citation>
    <scope>NUCLEOTIDE SEQUENCE</scope>
    <source>
        <strain evidence="23">Clonal line C1</strain>
    </source>
</reference>